<name>A0A9X0CPG7_9CNID</name>
<accession>A0A9X0CPG7</accession>
<reference evidence="2" key="1">
    <citation type="submission" date="2023-01" db="EMBL/GenBank/DDBJ databases">
        <title>Genome assembly of the deep-sea coral Lophelia pertusa.</title>
        <authorList>
            <person name="Herrera S."/>
            <person name="Cordes E."/>
        </authorList>
    </citation>
    <scope>NUCLEOTIDE SEQUENCE</scope>
    <source>
        <strain evidence="2">USNM1676648</strain>
        <tissue evidence="2">Polyp</tissue>
    </source>
</reference>
<feature type="region of interest" description="Disordered" evidence="1">
    <location>
        <begin position="36"/>
        <end position="66"/>
    </location>
</feature>
<evidence type="ECO:0000313" key="3">
    <source>
        <dbReference type="Proteomes" id="UP001163046"/>
    </source>
</evidence>
<dbReference type="AlphaFoldDB" id="A0A9X0CPG7"/>
<sequence length="368" mass="41472">MRDNDVDEVVCSYEEHDCLPQTQNLTNSENSYSVLESDAGNNLWPPAAGVPDEDTPMNDSKERHGSSVNDPGWISCNQSNHCGCLQGYLLHIANQDAGADLEKERNCNKEPVAFAAELQKLNMHPNLDDVEDAERFGTVRINRYHTVKEVFDQQCQVELLKECRTPPEHKTKECQTPFSYSTINKECQTNESIESFLLEVLQQQNVECQTELLTDFCASCGVIVENTVSLSEDPLSFAVDHNNVKLEGIEESHYVSFENKECQTSENYLLSFGINNENATKEVRSRDAVFFENKECQTSCEIVLVTSSAQCDILHCRDDEEVLSAKESKHPGFLPMITKSVKHCLTMTFFLQCQSTVRPPHGLILLTT</sequence>
<keyword evidence="3" id="KW-1185">Reference proteome</keyword>
<comment type="caution">
    <text evidence="2">The sequence shown here is derived from an EMBL/GenBank/DDBJ whole genome shotgun (WGS) entry which is preliminary data.</text>
</comment>
<evidence type="ECO:0000256" key="1">
    <source>
        <dbReference type="SAM" id="MobiDB-lite"/>
    </source>
</evidence>
<dbReference type="Proteomes" id="UP001163046">
    <property type="component" value="Unassembled WGS sequence"/>
</dbReference>
<gene>
    <name evidence="2" type="ORF">OS493_031322</name>
</gene>
<protein>
    <submittedName>
        <fullName evidence="2">Uncharacterized protein</fullName>
    </submittedName>
</protein>
<dbReference type="EMBL" id="MU826861">
    <property type="protein sequence ID" value="KAJ7370586.1"/>
    <property type="molecule type" value="Genomic_DNA"/>
</dbReference>
<proteinExistence type="predicted"/>
<evidence type="ECO:0000313" key="2">
    <source>
        <dbReference type="EMBL" id="KAJ7370586.1"/>
    </source>
</evidence>
<organism evidence="2 3">
    <name type="scientific">Desmophyllum pertusum</name>
    <dbReference type="NCBI Taxonomy" id="174260"/>
    <lineage>
        <taxon>Eukaryota</taxon>
        <taxon>Metazoa</taxon>
        <taxon>Cnidaria</taxon>
        <taxon>Anthozoa</taxon>
        <taxon>Hexacorallia</taxon>
        <taxon>Scleractinia</taxon>
        <taxon>Caryophylliina</taxon>
        <taxon>Caryophylliidae</taxon>
        <taxon>Desmophyllum</taxon>
    </lineage>
</organism>